<keyword evidence="3" id="KW-1185">Reference proteome</keyword>
<sequence length="204" mass="22231">MLLRAAPMLAVVPVPLQDRSLVARREGKEPIRGDSEVPGDLVQRSSHATRNAKQELVASGPRIKMQYAKTVNKNKRRSTKPFSPVHASKNQIHTPALEEDIPTLPPWLDNSSHPASPQPVPRRPLPLLQSAPQASPLLSFSHTHPRKGCTPAPCSVPRDSGRLQGCARERANESVEEYAPCLQSVDGERSGGTSMSTMGCCRKL</sequence>
<proteinExistence type="predicted"/>
<dbReference type="AlphaFoldDB" id="R7QV25"/>
<dbReference type="RefSeq" id="XP_005711625.1">
    <property type="nucleotide sequence ID" value="XM_005711568.1"/>
</dbReference>
<gene>
    <name evidence="2" type="ORF">CHC_T00007846001</name>
</gene>
<dbReference type="KEGG" id="ccp:CHC_T00007846001"/>
<protein>
    <submittedName>
        <fullName evidence="2">Uncharacterized protein</fullName>
    </submittedName>
</protein>
<feature type="compositionally biased region" description="Basic and acidic residues" evidence="1">
    <location>
        <begin position="25"/>
        <end position="35"/>
    </location>
</feature>
<accession>R7QV25</accession>
<evidence type="ECO:0000313" key="3">
    <source>
        <dbReference type="Proteomes" id="UP000012073"/>
    </source>
</evidence>
<organism evidence="2 3">
    <name type="scientific">Chondrus crispus</name>
    <name type="common">Carrageen Irish moss</name>
    <name type="synonym">Polymorpha crispa</name>
    <dbReference type="NCBI Taxonomy" id="2769"/>
    <lineage>
        <taxon>Eukaryota</taxon>
        <taxon>Rhodophyta</taxon>
        <taxon>Florideophyceae</taxon>
        <taxon>Rhodymeniophycidae</taxon>
        <taxon>Gigartinales</taxon>
        <taxon>Gigartinaceae</taxon>
        <taxon>Chondrus</taxon>
    </lineage>
</organism>
<feature type="region of interest" description="Disordered" evidence="1">
    <location>
        <begin position="71"/>
        <end position="124"/>
    </location>
</feature>
<dbReference type="GeneID" id="17319369"/>
<evidence type="ECO:0000256" key="1">
    <source>
        <dbReference type="SAM" id="MobiDB-lite"/>
    </source>
</evidence>
<dbReference type="EMBL" id="HG002355">
    <property type="protein sequence ID" value="CDF41331.1"/>
    <property type="molecule type" value="Genomic_DNA"/>
</dbReference>
<reference evidence="3" key="1">
    <citation type="journal article" date="2013" name="Proc. Natl. Acad. Sci. U.S.A.">
        <title>Genome structure and metabolic features in the red seaweed Chondrus crispus shed light on evolution of the Archaeplastida.</title>
        <authorList>
            <person name="Collen J."/>
            <person name="Porcel B."/>
            <person name="Carre W."/>
            <person name="Ball S.G."/>
            <person name="Chaparro C."/>
            <person name="Tonon T."/>
            <person name="Barbeyron T."/>
            <person name="Michel G."/>
            <person name="Noel B."/>
            <person name="Valentin K."/>
            <person name="Elias M."/>
            <person name="Artiguenave F."/>
            <person name="Arun A."/>
            <person name="Aury J.M."/>
            <person name="Barbosa-Neto J.F."/>
            <person name="Bothwell J.H."/>
            <person name="Bouget F.Y."/>
            <person name="Brillet L."/>
            <person name="Cabello-Hurtado F."/>
            <person name="Capella-Gutierrez S."/>
            <person name="Charrier B."/>
            <person name="Cladiere L."/>
            <person name="Cock J.M."/>
            <person name="Coelho S.M."/>
            <person name="Colleoni C."/>
            <person name="Czjzek M."/>
            <person name="Da Silva C."/>
            <person name="Delage L."/>
            <person name="Denoeud F."/>
            <person name="Deschamps P."/>
            <person name="Dittami S.M."/>
            <person name="Gabaldon T."/>
            <person name="Gachon C.M."/>
            <person name="Groisillier A."/>
            <person name="Herve C."/>
            <person name="Jabbari K."/>
            <person name="Katinka M."/>
            <person name="Kloareg B."/>
            <person name="Kowalczyk N."/>
            <person name="Labadie K."/>
            <person name="Leblanc C."/>
            <person name="Lopez P.J."/>
            <person name="McLachlan D.H."/>
            <person name="Meslet-Cladiere L."/>
            <person name="Moustafa A."/>
            <person name="Nehr Z."/>
            <person name="Nyvall Collen P."/>
            <person name="Panaud O."/>
            <person name="Partensky F."/>
            <person name="Poulain J."/>
            <person name="Rensing S.A."/>
            <person name="Rousvoal S."/>
            <person name="Samson G."/>
            <person name="Symeonidi A."/>
            <person name="Weissenbach J."/>
            <person name="Zambounis A."/>
            <person name="Wincker P."/>
            <person name="Boyen C."/>
        </authorList>
    </citation>
    <scope>NUCLEOTIDE SEQUENCE [LARGE SCALE GENOMIC DNA]</scope>
    <source>
        <strain evidence="3">cv. Stackhouse</strain>
    </source>
</reference>
<evidence type="ECO:0000313" key="2">
    <source>
        <dbReference type="EMBL" id="CDF41331.1"/>
    </source>
</evidence>
<feature type="region of interest" description="Disordered" evidence="1">
    <location>
        <begin position="25"/>
        <end position="51"/>
    </location>
</feature>
<dbReference type="Gramene" id="CDF41331">
    <property type="protein sequence ID" value="CDF41331"/>
    <property type="gene ID" value="CHC_T00007846001"/>
</dbReference>
<dbReference type="Proteomes" id="UP000012073">
    <property type="component" value="Unassembled WGS sequence"/>
</dbReference>
<name>R7QV25_CHOCR</name>